<evidence type="ECO:0000256" key="3">
    <source>
        <dbReference type="ARBA" id="ARBA00023027"/>
    </source>
</evidence>
<dbReference type="GO" id="GO:0048040">
    <property type="term" value="F:UDP-glucuronate decarboxylase activity"/>
    <property type="evidence" value="ECO:0007669"/>
    <property type="project" value="TreeGrafter"/>
</dbReference>
<dbReference type="Gene3D" id="3.40.50.720">
    <property type="entry name" value="NAD(P)-binding Rossmann-like Domain"/>
    <property type="match status" value="1"/>
</dbReference>
<dbReference type="InterPro" id="IPR001509">
    <property type="entry name" value="Epimerase_deHydtase"/>
</dbReference>
<dbReference type="GO" id="GO:0005737">
    <property type="term" value="C:cytoplasm"/>
    <property type="evidence" value="ECO:0007669"/>
    <property type="project" value="TreeGrafter"/>
</dbReference>
<keyword evidence="2" id="KW-0210">Decarboxylase</keyword>
<evidence type="ECO:0000313" key="6">
    <source>
        <dbReference type="EMBL" id="WET64304.1"/>
    </source>
</evidence>
<dbReference type="EMBL" id="CP120353">
    <property type="protein sequence ID" value="WET64304.1"/>
    <property type="molecule type" value="Genomic_DNA"/>
</dbReference>
<protein>
    <submittedName>
        <fullName evidence="6">NAD(P)-dependent oxidoreductase</fullName>
    </submittedName>
</protein>
<name>A0AAX3QR45_PARDI</name>
<keyword evidence="4" id="KW-0456">Lyase</keyword>
<keyword evidence="3" id="KW-0520">NAD</keyword>
<dbReference type="InterPro" id="IPR036291">
    <property type="entry name" value="NAD(P)-bd_dom_sf"/>
</dbReference>
<dbReference type="Proteomes" id="UP001221009">
    <property type="component" value="Chromosome"/>
</dbReference>
<gene>
    <name evidence="6" type="ORF">P2T59_21890</name>
</gene>
<evidence type="ECO:0000256" key="4">
    <source>
        <dbReference type="ARBA" id="ARBA00023239"/>
    </source>
</evidence>
<dbReference type="InterPro" id="IPR044516">
    <property type="entry name" value="UXS-like"/>
</dbReference>
<dbReference type="GO" id="GO:0042732">
    <property type="term" value="P:D-xylose metabolic process"/>
    <property type="evidence" value="ECO:0007669"/>
    <property type="project" value="InterPro"/>
</dbReference>
<sequence>MKINKYLGSSMNVVLQQNIRDFTQSFELSHRLSHSRFLITGCTGLIGSILAHSLLAIKQDIDIIAPVRNIKKGVDLFDEAELKNIHFIECDLSQFDYSEIGTIDYIVHCAAPTSSQFFVEHPVETFDIIYQATRNLLEFSRKSEVKSFVYLSSLEVYGTITDDSILVTEDIQGYLEPMAVRSSYPMAKRATENLCCLYASEYGVNVKVARLTQTTGAGVSNDDNRVIVQFCRLAVQDKDIILHSSGNAARPYCYTMDAISAILYILLNGNNGQAYNVANEDSYISAKDLALYIQKKINPNIKVKLEINNEMGYAPETKLRLSSNKLCALGWKPKYSICQILDNLKKSILLED</sequence>
<dbReference type="AlphaFoldDB" id="A0AAX3QR45"/>
<feature type="domain" description="NAD-dependent epimerase/dehydratase" evidence="5">
    <location>
        <begin position="38"/>
        <end position="278"/>
    </location>
</feature>
<dbReference type="PANTHER" id="PTHR43078:SF6">
    <property type="entry name" value="UDP-GLUCURONIC ACID DECARBOXYLASE 1"/>
    <property type="match status" value="1"/>
</dbReference>
<evidence type="ECO:0000313" key="7">
    <source>
        <dbReference type="Proteomes" id="UP001221009"/>
    </source>
</evidence>
<accession>A0AAX3QR45</accession>
<dbReference type="RefSeq" id="WP_229047391.1">
    <property type="nucleotide sequence ID" value="NZ_CP120353.1"/>
</dbReference>
<organism evidence="6 7">
    <name type="scientific">Parabacteroides distasonis</name>
    <dbReference type="NCBI Taxonomy" id="823"/>
    <lineage>
        <taxon>Bacteria</taxon>
        <taxon>Pseudomonadati</taxon>
        <taxon>Bacteroidota</taxon>
        <taxon>Bacteroidia</taxon>
        <taxon>Bacteroidales</taxon>
        <taxon>Tannerellaceae</taxon>
        <taxon>Parabacteroides</taxon>
    </lineage>
</organism>
<evidence type="ECO:0000256" key="1">
    <source>
        <dbReference type="ARBA" id="ARBA00001911"/>
    </source>
</evidence>
<evidence type="ECO:0000256" key="2">
    <source>
        <dbReference type="ARBA" id="ARBA00022793"/>
    </source>
</evidence>
<proteinExistence type="predicted"/>
<dbReference type="Pfam" id="PF01370">
    <property type="entry name" value="Epimerase"/>
    <property type="match status" value="1"/>
</dbReference>
<reference evidence="6" key="1">
    <citation type="submission" date="2023-03" db="EMBL/GenBank/DDBJ databases">
        <title>Parabacteroides distasonis, a bacteria resistant against UC.</title>
        <authorList>
            <person name="Dai W."/>
        </authorList>
    </citation>
    <scope>NUCLEOTIDE SEQUENCE</scope>
    <source>
        <strain evidence="6">F1-28</strain>
    </source>
</reference>
<dbReference type="PANTHER" id="PTHR43078">
    <property type="entry name" value="UDP-GLUCURONIC ACID DECARBOXYLASE-RELATED"/>
    <property type="match status" value="1"/>
</dbReference>
<dbReference type="SUPFAM" id="SSF51735">
    <property type="entry name" value="NAD(P)-binding Rossmann-fold domains"/>
    <property type="match status" value="1"/>
</dbReference>
<evidence type="ECO:0000259" key="5">
    <source>
        <dbReference type="Pfam" id="PF01370"/>
    </source>
</evidence>
<dbReference type="GO" id="GO:0070403">
    <property type="term" value="F:NAD+ binding"/>
    <property type="evidence" value="ECO:0007669"/>
    <property type="project" value="InterPro"/>
</dbReference>
<comment type="cofactor">
    <cofactor evidence="1">
        <name>NAD(+)</name>
        <dbReference type="ChEBI" id="CHEBI:57540"/>
    </cofactor>
</comment>